<dbReference type="Pfam" id="PF05272">
    <property type="entry name" value="VapE-like_dom"/>
    <property type="match status" value="1"/>
</dbReference>
<dbReference type="AlphaFoldDB" id="B5YIH8"/>
<evidence type="ECO:0000313" key="2">
    <source>
        <dbReference type="EMBL" id="ACI20331.1"/>
    </source>
</evidence>
<keyword evidence="3" id="KW-1185">Reference proteome</keyword>
<dbReference type="RefSeq" id="WP_012545068.1">
    <property type="nucleotide sequence ID" value="NC_011296.1"/>
</dbReference>
<dbReference type="eggNOG" id="COG5545">
    <property type="taxonomic scope" value="Bacteria"/>
</dbReference>
<feature type="domain" description="Virulence-associated protein E-like" evidence="1">
    <location>
        <begin position="121"/>
        <end position="330"/>
    </location>
</feature>
<dbReference type="Proteomes" id="UP000000718">
    <property type="component" value="Chromosome"/>
</dbReference>
<dbReference type="KEGG" id="tye:THEYE_A0289"/>
<dbReference type="PATRIC" id="fig|289376.4.peg.285"/>
<dbReference type="EnsemblBacteria" id="ACI20331">
    <property type="protein sequence ID" value="ACI20331"/>
    <property type="gene ID" value="THEYE_A0289"/>
</dbReference>
<accession>B5YIH8</accession>
<dbReference type="InParanoid" id="B5YIH8"/>
<evidence type="ECO:0000313" key="3">
    <source>
        <dbReference type="Proteomes" id="UP000000718"/>
    </source>
</evidence>
<protein>
    <submittedName>
        <fullName evidence="2">Pyocin R2_PP, TraC domain protein</fullName>
    </submittedName>
</protein>
<organism evidence="2 3">
    <name type="scientific">Thermodesulfovibrio yellowstonii (strain ATCC 51303 / DSM 11347 / YP87)</name>
    <dbReference type="NCBI Taxonomy" id="289376"/>
    <lineage>
        <taxon>Bacteria</taxon>
        <taxon>Pseudomonadati</taxon>
        <taxon>Nitrospirota</taxon>
        <taxon>Thermodesulfovibrionia</taxon>
        <taxon>Thermodesulfovibrionales</taxon>
        <taxon>Thermodesulfovibrionaceae</taxon>
        <taxon>Thermodesulfovibrio</taxon>
    </lineage>
</organism>
<name>B5YIH8_THEYD</name>
<dbReference type="STRING" id="289376.THEYE_A0289"/>
<dbReference type="HOGENOM" id="CLU_681417_0_0_0"/>
<dbReference type="PANTHER" id="PTHR34985">
    <property type="entry name" value="SLR0554 PROTEIN"/>
    <property type="match status" value="1"/>
</dbReference>
<reference evidence="3" key="1">
    <citation type="submission" date="2008-08" db="EMBL/GenBank/DDBJ databases">
        <title>The complete genome sequence of Thermodesulfovibrio yellowstonii strain ATCC 51303 / DSM 11347 / YP87.</title>
        <authorList>
            <person name="Dodson R.J."/>
            <person name="Durkin A.S."/>
            <person name="Wu M."/>
            <person name="Eisen J."/>
            <person name="Sutton G."/>
        </authorList>
    </citation>
    <scope>NUCLEOTIDE SEQUENCE [LARGE SCALE GENOMIC DNA]</scope>
    <source>
        <strain evidence="3">ATCC 51303 / DSM 11347 / YP87</strain>
    </source>
</reference>
<proteinExistence type="predicted"/>
<evidence type="ECO:0000259" key="1">
    <source>
        <dbReference type="Pfam" id="PF05272"/>
    </source>
</evidence>
<sequence length="404" mass="47670">MSQTQKKIINFRTEKSSQDIIDDAIRKRYSKKPLTIERVASIISGITMAHEKPNYDEFHVKFFWGERVHDEEIEITMHAKAEESIGGKRIPIEVFREAISYLAYQRKRDRLKEYLLKCKEKWEKDRINRLEHFFADVFGVPRDKYSMTVAKNFFLSAVARALNPGCFQKYVLVIQGPQNWSKSRVIATLGGEFYRELNVSVTTEKDFYMAIQGVWIIEIPENDAFRKAHNSRTKAVISSTTDRFRPPYSRVVRDFPRRCIFVISTNEETVYEDPSGGSRFWPVKICHPGNVEYVQNTRDLLWGEATYRYLQGESYWEMPEQVEKEQERVRRHDEWESIISDYIALNNIHEITITKIAKLALGIEAKDLHRHQQDRISNCLSVLGFEKRVVWRDNKTKKIWIKKS</sequence>
<dbReference type="EMBL" id="CP001147">
    <property type="protein sequence ID" value="ACI20331.1"/>
    <property type="molecule type" value="Genomic_DNA"/>
</dbReference>
<gene>
    <name evidence="2" type="ordered locus">THEYE_A0289</name>
</gene>
<dbReference type="InterPro" id="IPR007936">
    <property type="entry name" value="VapE-like_dom"/>
</dbReference>
<dbReference type="OrthoDB" id="110640at2"/>
<dbReference type="PANTHER" id="PTHR34985:SF1">
    <property type="entry name" value="SLR0554 PROTEIN"/>
    <property type="match status" value="1"/>
</dbReference>
<reference evidence="2 3" key="2">
    <citation type="journal article" date="2015" name="Genome Announc.">
        <title>Genome Sequence of the Sulfate-Reducing Thermophilic Bacterium Thermodesulfovibrio yellowstonii Strain DSM 11347T (Phylum Nitrospirae).</title>
        <authorList>
            <person name="Bhatnagar S."/>
            <person name="Badger J.H."/>
            <person name="Madupu R."/>
            <person name="Khouri H.M."/>
            <person name="O'Connor E.M."/>
            <person name="Robb F.T."/>
            <person name="Ward N.L."/>
            <person name="Eisen J.A."/>
        </authorList>
    </citation>
    <scope>NUCLEOTIDE SEQUENCE [LARGE SCALE GENOMIC DNA]</scope>
    <source>
        <strain evidence="3">ATCC 51303 / DSM 11347 / YP87</strain>
    </source>
</reference>